<dbReference type="Proteomes" id="UP001163203">
    <property type="component" value="Chromosome"/>
</dbReference>
<dbReference type="RefSeq" id="WP_268754631.1">
    <property type="nucleotide sequence ID" value="NZ_CP113836.1"/>
</dbReference>
<gene>
    <name evidence="3" type="ORF">ORV05_26015</name>
</gene>
<evidence type="ECO:0000256" key="1">
    <source>
        <dbReference type="SAM" id="MobiDB-lite"/>
    </source>
</evidence>
<feature type="domain" description="HNH nuclease" evidence="2">
    <location>
        <begin position="316"/>
        <end position="368"/>
    </location>
</feature>
<dbReference type="InterPro" id="IPR003615">
    <property type="entry name" value="HNH_nuc"/>
</dbReference>
<feature type="compositionally biased region" description="Basic and acidic residues" evidence="1">
    <location>
        <begin position="400"/>
        <end position="409"/>
    </location>
</feature>
<evidence type="ECO:0000313" key="3">
    <source>
        <dbReference type="EMBL" id="WAL64403.1"/>
    </source>
</evidence>
<evidence type="ECO:0000313" key="4">
    <source>
        <dbReference type="Proteomes" id="UP001163203"/>
    </source>
</evidence>
<reference evidence="3" key="1">
    <citation type="submission" date="2022-11" db="EMBL/GenBank/DDBJ databases">
        <authorList>
            <person name="Mo P."/>
        </authorList>
    </citation>
    <scope>NUCLEOTIDE SEQUENCE</scope>
    <source>
        <strain evidence="3">HUAS 11-8</strain>
    </source>
</reference>
<keyword evidence="4" id="KW-1185">Reference proteome</keyword>
<sequence length="446" mass="49746">MYRPMHLSADQPKPIVLTPLSSVSAPVESLDRQGLLAEIAEARRNVNRWQARELAAIEAFAASAEGARGVAKELALELRMSERQAARQIALARALATRLPETFKAMFRGDLDSYRASKIAEPTATLSDDLARKVDLLVADRICEKDAYAVRRCVNRVIANVDPDGYAKRSQARRRTRRVELRHEEDGMSSLRASLPAEVASSIYARVDRVARRLRGKRDHRTLDAIRADVFADLCLGDHKGGKVDPRAEVFIYLDFFTWLKLRDKPAEMAGHGQIPAWLARRIAKAPGSVVRRILTDPVSGQPIDSGRRRYRPRSSTDAFVRIRDRECRTPGCHRPAQVCDLDHVQAWARGGVTSTSNLCGLCSKDHRLKDEPGWHYEMSGDQLVITTPTGRQYRSAPEPLHDPVEDSPPRSLVPQDKSVPDPSNQDHDPVEESTATNPPGEGDQK</sequence>
<dbReference type="Pfam" id="PF02720">
    <property type="entry name" value="DUF222"/>
    <property type="match status" value="1"/>
</dbReference>
<accession>A0ABY7B0P4</accession>
<dbReference type="EMBL" id="CP113836">
    <property type="protein sequence ID" value="WAL64403.1"/>
    <property type="molecule type" value="Genomic_DNA"/>
</dbReference>
<name>A0ABY7B0P4_9PSEU</name>
<protein>
    <submittedName>
        <fullName evidence="3">DUF222 domain-containing protein</fullName>
    </submittedName>
</protein>
<dbReference type="CDD" id="cd00085">
    <property type="entry name" value="HNHc"/>
    <property type="match status" value="1"/>
</dbReference>
<feature type="region of interest" description="Disordered" evidence="1">
    <location>
        <begin position="393"/>
        <end position="446"/>
    </location>
</feature>
<proteinExistence type="predicted"/>
<organism evidence="3 4">
    <name type="scientific">Amycolatopsis cynarae</name>
    <dbReference type="NCBI Taxonomy" id="2995223"/>
    <lineage>
        <taxon>Bacteria</taxon>
        <taxon>Bacillati</taxon>
        <taxon>Actinomycetota</taxon>
        <taxon>Actinomycetes</taxon>
        <taxon>Pseudonocardiales</taxon>
        <taxon>Pseudonocardiaceae</taxon>
        <taxon>Amycolatopsis</taxon>
    </lineage>
</organism>
<dbReference type="InterPro" id="IPR003870">
    <property type="entry name" value="DUF222"/>
</dbReference>
<dbReference type="SMART" id="SM00507">
    <property type="entry name" value="HNHc"/>
    <property type="match status" value="1"/>
</dbReference>
<evidence type="ECO:0000259" key="2">
    <source>
        <dbReference type="SMART" id="SM00507"/>
    </source>
</evidence>